<dbReference type="InterPro" id="IPR010334">
    <property type="entry name" value="Dcp1"/>
</dbReference>
<evidence type="ECO:0000313" key="8">
    <source>
        <dbReference type="EnsemblMetazoa" id="XP_014242328.1"/>
    </source>
</evidence>
<sequence>MHSQNYQTRQVKMAKAAETSMNVSALKLADPLVKEILDTAAHVALYNFNSELQEWEKTNIEGALFIYSRTGEPKYNAFVLNRLSTFNLIEPVDEGLDIQLQEPFLLYRNSIGSIHGIWFYDRDECVRIANAVEKLVMEQKSSNSCKSEGKSSPSGVEGANPRVMDFFAKASNKTPSQSVAGPFGGGPRPPQNTKQPDVNPILQRLMSGSNPLHVQDIEKQHSIRKLKKDERPVSLPIRQQKLENGISYMRISESPPKARQHFFNSPSSLENQPLEVSELERNVASIQTPCKPALLPPGMFTSTVSSVKEDPKVQPEPLTKSQLIQAVTYLLKNDADFVKKLHEAYVKSFVDMVS</sequence>
<dbReference type="GeneID" id="106662626"/>
<evidence type="ECO:0000313" key="9">
    <source>
        <dbReference type="Proteomes" id="UP000494040"/>
    </source>
</evidence>
<dbReference type="CDD" id="cd09804">
    <property type="entry name" value="Dcp1"/>
    <property type="match status" value="1"/>
</dbReference>
<dbReference type="InterPro" id="IPR031953">
    <property type="entry name" value="mRNA_decap_C"/>
</dbReference>
<dbReference type="SUPFAM" id="SSF50729">
    <property type="entry name" value="PH domain-like"/>
    <property type="match status" value="1"/>
</dbReference>
<dbReference type="Proteomes" id="UP000494040">
    <property type="component" value="Unassembled WGS sequence"/>
</dbReference>
<dbReference type="GO" id="GO:0000932">
    <property type="term" value="C:P-body"/>
    <property type="evidence" value="ECO:0007669"/>
    <property type="project" value="TreeGrafter"/>
</dbReference>
<dbReference type="AlphaFoldDB" id="A0A8I6RBV0"/>
<reference evidence="8" key="1">
    <citation type="submission" date="2022-01" db="UniProtKB">
        <authorList>
            <consortium name="EnsemblMetazoa"/>
        </authorList>
    </citation>
    <scope>IDENTIFICATION</scope>
</reference>
<evidence type="ECO:0000256" key="3">
    <source>
        <dbReference type="ARBA" id="ARBA00022490"/>
    </source>
</evidence>
<evidence type="ECO:0000256" key="5">
    <source>
        <dbReference type="ARBA" id="ARBA00023161"/>
    </source>
</evidence>
<protein>
    <recommendedName>
        <fullName evidence="7">mRNA-decapping enzyme C-terminal domain-containing protein</fullName>
    </recommendedName>
</protein>
<feature type="region of interest" description="Disordered" evidence="6">
    <location>
        <begin position="139"/>
        <end position="160"/>
    </location>
</feature>
<evidence type="ECO:0000256" key="2">
    <source>
        <dbReference type="ARBA" id="ARBA00008778"/>
    </source>
</evidence>
<dbReference type="InterPro" id="IPR011993">
    <property type="entry name" value="PH-like_dom_sf"/>
</dbReference>
<dbReference type="Gene3D" id="6.10.140.2030">
    <property type="match status" value="1"/>
</dbReference>
<feature type="compositionally biased region" description="Low complexity" evidence="6">
    <location>
        <begin position="140"/>
        <end position="154"/>
    </location>
</feature>
<dbReference type="GO" id="GO:0003729">
    <property type="term" value="F:mRNA binding"/>
    <property type="evidence" value="ECO:0007669"/>
    <property type="project" value="TreeGrafter"/>
</dbReference>
<feature type="region of interest" description="Disordered" evidence="6">
    <location>
        <begin position="173"/>
        <end position="198"/>
    </location>
</feature>
<comment type="similarity">
    <text evidence="2">Belongs to the DCP1 family.</text>
</comment>
<dbReference type="GO" id="GO:0031087">
    <property type="term" value="P:deadenylation-independent decapping of nuclear-transcribed mRNA"/>
    <property type="evidence" value="ECO:0007669"/>
    <property type="project" value="TreeGrafter"/>
</dbReference>
<evidence type="ECO:0000256" key="4">
    <source>
        <dbReference type="ARBA" id="ARBA00022664"/>
    </source>
</evidence>
<dbReference type="GO" id="GO:0000290">
    <property type="term" value="P:deadenylation-dependent decapping of nuclear-transcribed mRNA"/>
    <property type="evidence" value="ECO:0007669"/>
    <property type="project" value="InterPro"/>
</dbReference>
<comment type="subcellular location">
    <subcellularLocation>
        <location evidence="1">Cytoplasm</location>
    </subcellularLocation>
</comment>
<name>A0A8I6RBV0_CIMLE</name>
<keyword evidence="3" id="KW-0963">Cytoplasm</keyword>
<dbReference type="KEGG" id="clec:106662626"/>
<keyword evidence="4" id="KW-0507">mRNA processing</keyword>
<dbReference type="GO" id="GO:0006397">
    <property type="term" value="P:mRNA processing"/>
    <property type="evidence" value="ECO:0007669"/>
    <property type="project" value="UniProtKB-KW"/>
</dbReference>
<dbReference type="OMA" id="NASIFNM"/>
<dbReference type="EnsemblMetazoa" id="XM_014386842.2">
    <property type="protein sequence ID" value="XP_014242328.1"/>
    <property type="gene ID" value="LOC106662626"/>
</dbReference>
<feature type="domain" description="mRNA-decapping enzyme C-terminal" evidence="7">
    <location>
        <begin position="316"/>
        <end position="350"/>
    </location>
</feature>
<keyword evidence="5" id="KW-0866">Nonsense-mediated mRNA decay</keyword>
<dbReference type="Gene3D" id="2.30.29.30">
    <property type="entry name" value="Pleckstrin-homology domain (PH domain)/Phosphotyrosine-binding domain (PTB)"/>
    <property type="match status" value="1"/>
</dbReference>
<keyword evidence="9" id="KW-1185">Reference proteome</keyword>
<dbReference type="PANTHER" id="PTHR16290">
    <property type="entry name" value="TRANSCRIPTION FACTOR SMIF DECAPPING ENZYME DCP1"/>
    <property type="match status" value="1"/>
</dbReference>
<dbReference type="OrthoDB" id="440673at2759"/>
<evidence type="ECO:0000256" key="6">
    <source>
        <dbReference type="SAM" id="MobiDB-lite"/>
    </source>
</evidence>
<accession>A0A8I6RBV0</accession>
<dbReference type="GO" id="GO:0008047">
    <property type="term" value="F:enzyme activator activity"/>
    <property type="evidence" value="ECO:0007669"/>
    <property type="project" value="InterPro"/>
</dbReference>
<organism evidence="8 9">
    <name type="scientific">Cimex lectularius</name>
    <name type="common">Bed bug</name>
    <name type="synonym">Acanthia lectularia</name>
    <dbReference type="NCBI Taxonomy" id="79782"/>
    <lineage>
        <taxon>Eukaryota</taxon>
        <taxon>Metazoa</taxon>
        <taxon>Ecdysozoa</taxon>
        <taxon>Arthropoda</taxon>
        <taxon>Hexapoda</taxon>
        <taxon>Insecta</taxon>
        <taxon>Pterygota</taxon>
        <taxon>Neoptera</taxon>
        <taxon>Paraneoptera</taxon>
        <taxon>Hemiptera</taxon>
        <taxon>Heteroptera</taxon>
        <taxon>Panheteroptera</taxon>
        <taxon>Cimicomorpha</taxon>
        <taxon>Cimicidae</taxon>
        <taxon>Cimex</taxon>
    </lineage>
</organism>
<dbReference type="PANTHER" id="PTHR16290:SF0">
    <property type="entry name" value="DECAPPING PROTEIN 1, ISOFORM A"/>
    <property type="match status" value="1"/>
</dbReference>
<proteinExistence type="inferred from homology"/>
<dbReference type="Pfam" id="PF16741">
    <property type="entry name" value="mRNA_decap_C"/>
    <property type="match status" value="1"/>
</dbReference>
<evidence type="ECO:0000256" key="1">
    <source>
        <dbReference type="ARBA" id="ARBA00004496"/>
    </source>
</evidence>
<evidence type="ECO:0000259" key="7">
    <source>
        <dbReference type="Pfam" id="PF16741"/>
    </source>
</evidence>
<dbReference type="RefSeq" id="XP_014242328.1">
    <property type="nucleotide sequence ID" value="XM_014386842.2"/>
</dbReference>
<dbReference type="GO" id="GO:0000184">
    <property type="term" value="P:nuclear-transcribed mRNA catabolic process, nonsense-mediated decay"/>
    <property type="evidence" value="ECO:0007669"/>
    <property type="project" value="UniProtKB-KW"/>
</dbReference>
<dbReference type="Pfam" id="PF06058">
    <property type="entry name" value="DCP1"/>
    <property type="match status" value="1"/>
</dbReference>
<dbReference type="CTD" id="37790"/>